<dbReference type="SUPFAM" id="SSF46894">
    <property type="entry name" value="C-terminal effector domain of the bipartite response regulators"/>
    <property type="match status" value="1"/>
</dbReference>
<dbReference type="PROSITE" id="PS50043">
    <property type="entry name" value="HTH_LUXR_2"/>
    <property type="match status" value="1"/>
</dbReference>
<dbReference type="Pfam" id="PF00196">
    <property type="entry name" value="GerE"/>
    <property type="match status" value="1"/>
</dbReference>
<dbReference type="Gene3D" id="3.40.50.2300">
    <property type="match status" value="1"/>
</dbReference>
<evidence type="ECO:0000259" key="2">
    <source>
        <dbReference type="PROSITE" id="PS50043"/>
    </source>
</evidence>
<dbReference type="RefSeq" id="WP_380675651.1">
    <property type="nucleotide sequence ID" value="NZ_CP173186.1"/>
</dbReference>
<name>A0ABV6EEW6_9GAMM</name>
<evidence type="ECO:0000313" key="4">
    <source>
        <dbReference type="Proteomes" id="UP001589792"/>
    </source>
</evidence>
<sequence length="246" mass="27436">MLNNKEEGTNLLGLDPIRIELFDECTFTSIGFESLLSSISASCVFHRAHNLSELKKVLVKDKVQVLVIEPFSMGRNLFQTIELIHWIKGNSPEAKIVILTQIKDKAILRFLYNTNINVLISKSDDLIEISKIIAQALQGSKACSRTIRKLLNSQGRLSQLNLTNSELTVLNYTLLGITQKKIADLTNRSTKTISCHKRNAMRKLGVKGNTELVAFSQKASGNHLIKYHSSEIKSSGAPLFASRNQI</sequence>
<feature type="domain" description="HTH luxR-type" evidence="2">
    <location>
        <begin position="155"/>
        <end position="220"/>
    </location>
</feature>
<accession>A0ABV6EEW6</accession>
<dbReference type="InterPro" id="IPR051015">
    <property type="entry name" value="EvgA-like"/>
</dbReference>
<dbReference type="Gene3D" id="1.10.10.10">
    <property type="entry name" value="Winged helix-like DNA-binding domain superfamily/Winged helix DNA-binding domain"/>
    <property type="match status" value="1"/>
</dbReference>
<dbReference type="Proteomes" id="UP001589792">
    <property type="component" value="Unassembled WGS sequence"/>
</dbReference>
<dbReference type="PRINTS" id="PR00038">
    <property type="entry name" value="HTHLUXR"/>
</dbReference>
<proteinExistence type="predicted"/>
<dbReference type="InterPro" id="IPR016032">
    <property type="entry name" value="Sig_transdc_resp-reg_C-effctor"/>
</dbReference>
<dbReference type="PANTHER" id="PTHR45566">
    <property type="entry name" value="HTH-TYPE TRANSCRIPTIONAL REGULATOR YHJB-RELATED"/>
    <property type="match status" value="1"/>
</dbReference>
<keyword evidence="1" id="KW-0238">DNA-binding</keyword>
<organism evidence="3 4">
    <name type="scientific">Serratia aquatilis</name>
    <dbReference type="NCBI Taxonomy" id="1737515"/>
    <lineage>
        <taxon>Bacteria</taxon>
        <taxon>Pseudomonadati</taxon>
        <taxon>Pseudomonadota</taxon>
        <taxon>Gammaproteobacteria</taxon>
        <taxon>Enterobacterales</taxon>
        <taxon>Yersiniaceae</taxon>
        <taxon>Serratia</taxon>
    </lineage>
</organism>
<dbReference type="EMBL" id="JBHLXG010000010">
    <property type="protein sequence ID" value="MFC0227264.1"/>
    <property type="molecule type" value="Genomic_DNA"/>
</dbReference>
<evidence type="ECO:0000313" key="3">
    <source>
        <dbReference type="EMBL" id="MFC0227264.1"/>
    </source>
</evidence>
<reference evidence="3 4" key="1">
    <citation type="submission" date="2024-09" db="EMBL/GenBank/DDBJ databases">
        <authorList>
            <person name="Sun Q."/>
            <person name="Mori K."/>
        </authorList>
    </citation>
    <scope>NUCLEOTIDE SEQUENCE [LARGE SCALE GENOMIC DNA]</scope>
    <source>
        <strain evidence="3 4">CCM 8626</strain>
    </source>
</reference>
<dbReference type="PANTHER" id="PTHR45566:SF1">
    <property type="entry name" value="HTH-TYPE TRANSCRIPTIONAL REGULATOR YHJB-RELATED"/>
    <property type="match status" value="1"/>
</dbReference>
<keyword evidence="4" id="KW-1185">Reference proteome</keyword>
<dbReference type="SUPFAM" id="SSF52172">
    <property type="entry name" value="CheY-like"/>
    <property type="match status" value="1"/>
</dbReference>
<dbReference type="InterPro" id="IPR000792">
    <property type="entry name" value="Tscrpt_reg_LuxR_C"/>
</dbReference>
<dbReference type="SMART" id="SM00421">
    <property type="entry name" value="HTH_LUXR"/>
    <property type="match status" value="1"/>
</dbReference>
<protein>
    <submittedName>
        <fullName evidence="3">LuxR C-terminal-related transcriptional regulator</fullName>
    </submittedName>
</protein>
<dbReference type="InterPro" id="IPR036388">
    <property type="entry name" value="WH-like_DNA-bd_sf"/>
</dbReference>
<comment type="caution">
    <text evidence="3">The sequence shown here is derived from an EMBL/GenBank/DDBJ whole genome shotgun (WGS) entry which is preliminary data.</text>
</comment>
<dbReference type="CDD" id="cd06170">
    <property type="entry name" value="LuxR_C_like"/>
    <property type="match status" value="1"/>
</dbReference>
<evidence type="ECO:0000256" key="1">
    <source>
        <dbReference type="ARBA" id="ARBA00023125"/>
    </source>
</evidence>
<gene>
    <name evidence="3" type="ORF">ACFFJ3_12240</name>
</gene>
<dbReference type="InterPro" id="IPR011006">
    <property type="entry name" value="CheY-like_superfamily"/>
</dbReference>